<accession>A0A7W5ZGP7</accession>
<keyword evidence="3" id="KW-1185">Reference proteome</keyword>
<organism evidence="2 3">
    <name type="scientific">Runella defluvii</name>
    <dbReference type="NCBI Taxonomy" id="370973"/>
    <lineage>
        <taxon>Bacteria</taxon>
        <taxon>Pseudomonadati</taxon>
        <taxon>Bacteroidota</taxon>
        <taxon>Cytophagia</taxon>
        <taxon>Cytophagales</taxon>
        <taxon>Spirosomataceae</taxon>
        <taxon>Runella</taxon>
    </lineage>
</organism>
<evidence type="ECO:0000313" key="3">
    <source>
        <dbReference type="Proteomes" id="UP000541352"/>
    </source>
</evidence>
<reference evidence="2 3" key="1">
    <citation type="submission" date="2020-08" db="EMBL/GenBank/DDBJ databases">
        <title>Genomic Encyclopedia of Type Strains, Phase IV (KMG-IV): sequencing the most valuable type-strain genomes for metagenomic binning, comparative biology and taxonomic classification.</title>
        <authorList>
            <person name="Goeker M."/>
        </authorList>
    </citation>
    <scope>NUCLEOTIDE SEQUENCE [LARGE SCALE GENOMIC DNA]</scope>
    <source>
        <strain evidence="2 3">DSM 17976</strain>
    </source>
</reference>
<dbReference type="GO" id="GO:0016757">
    <property type="term" value="F:glycosyltransferase activity"/>
    <property type="evidence" value="ECO:0007669"/>
    <property type="project" value="InterPro"/>
</dbReference>
<gene>
    <name evidence="2" type="ORF">FHS57_000852</name>
</gene>
<dbReference type="PANTHER" id="PTHR46401:SF8">
    <property type="entry name" value="BLL6006 PROTEIN"/>
    <property type="match status" value="1"/>
</dbReference>
<protein>
    <submittedName>
        <fullName evidence="2">Glycosyltransferase involved in cell wall biosynthesis</fullName>
    </submittedName>
</protein>
<dbReference type="SUPFAM" id="SSF53756">
    <property type="entry name" value="UDP-Glycosyltransferase/glycogen phosphorylase"/>
    <property type="match status" value="1"/>
</dbReference>
<dbReference type="EMBL" id="JACIBY010000001">
    <property type="protein sequence ID" value="MBB3836870.1"/>
    <property type="molecule type" value="Genomic_DNA"/>
</dbReference>
<dbReference type="InterPro" id="IPR001296">
    <property type="entry name" value="Glyco_trans_1"/>
</dbReference>
<comment type="caution">
    <text evidence="2">The sequence shown here is derived from an EMBL/GenBank/DDBJ whole genome shotgun (WGS) entry which is preliminary data.</text>
</comment>
<feature type="domain" description="Glycosyl transferase family 1" evidence="1">
    <location>
        <begin position="210"/>
        <end position="357"/>
    </location>
</feature>
<keyword evidence="2" id="KW-0808">Transferase</keyword>
<dbReference type="Proteomes" id="UP000541352">
    <property type="component" value="Unassembled WGS sequence"/>
</dbReference>
<dbReference type="Gene3D" id="3.40.50.2000">
    <property type="entry name" value="Glycogen Phosphorylase B"/>
    <property type="match status" value="1"/>
</dbReference>
<sequence>MELANRTRIGILFTYFAADWIGGHYYLINIINSLNSLPDARRPHIFVFYDHKVESSLALISYPYVTYVYHKAPANNYLNYVKSWLSRKNFFIGDIIEKYQLKGIYPLMDFPLGKPALSSKVVSWFPDFQHRFYPEYFSKINIFFRELRVKRLLQRTHALVLSSQDAYNHLKRFYAVPASLPVHILRFVSQVERPQNLSFDEITELYQVPKRYFIVSNQFYIHKNHWVVLKALEQLKQRRNDFIVVFTGKEEDYKVTNFVQGLKDFVTEKGLSDYVRFLGVIPRTHQLYLMSQSIAVVQPSKFEGWSTVVEDAKTLQVQLILSDIDVHQEQMQERGFYFSPYDVDELIRLMEGFLDNTIAPKPTFDDFEQRISTFANTFVKIFQD</sequence>
<evidence type="ECO:0000313" key="2">
    <source>
        <dbReference type="EMBL" id="MBB3836870.1"/>
    </source>
</evidence>
<dbReference type="PANTHER" id="PTHR46401">
    <property type="entry name" value="GLYCOSYLTRANSFERASE WBBK-RELATED"/>
    <property type="match status" value="1"/>
</dbReference>
<evidence type="ECO:0000259" key="1">
    <source>
        <dbReference type="Pfam" id="PF00534"/>
    </source>
</evidence>
<dbReference type="Pfam" id="PF00534">
    <property type="entry name" value="Glycos_transf_1"/>
    <property type="match status" value="1"/>
</dbReference>
<name>A0A7W5ZGP7_9BACT</name>
<dbReference type="AlphaFoldDB" id="A0A7W5ZGP7"/>
<proteinExistence type="predicted"/>
<dbReference type="CDD" id="cd03809">
    <property type="entry name" value="GT4_MtfB-like"/>
    <property type="match status" value="1"/>
</dbReference>
<dbReference type="RefSeq" id="WP_183971626.1">
    <property type="nucleotide sequence ID" value="NZ_JACIBY010000001.1"/>
</dbReference>